<dbReference type="Proteomes" id="UP000195062">
    <property type="component" value="Unassembled WGS sequence"/>
</dbReference>
<protein>
    <submittedName>
        <fullName evidence="2">Uncharacterized protein</fullName>
    </submittedName>
</protein>
<dbReference type="EMBL" id="MDHH01000001">
    <property type="protein sequence ID" value="OUE05128.1"/>
    <property type="molecule type" value="Genomic_DNA"/>
</dbReference>
<name>A0A251XPZ3_CLAMM</name>
<evidence type="ECO:0000313" key="2">
    <source>
        <dbReference type="EMBL" id="OUE05128.1"/>
    </source>
</evidence>
<organism evidence="2 3">
    <name type="scientific">Clavibacter michiganensis subsp. michiganensis</name>
    <dbReference type="NCBI Taxonomy" id="33013"/>
    <lineage>
        <taxon>Bacteria</taxon>
        <taxon>Bacillati</taxon>
        <taxon>Actinomycetota</taxon>
        <taxon>Actinomycetes</taxon>
        <taxon>Micrococcales</taxon>
        <taxon>Microbacteriaceae</taxon>
        <taxon>Clavibacter</taxon>
    </lineage>
</organism>
<sequence>MLRTGFPVAAASCMRSARWWSCDASASGFVEGPPAACACISTRHCAIAISSSASRPGANGFSWTHSDPSSSPRRWCPSRLPPCPVSTRVMSAHVGVVASSSQLTCSSTISPRSPRTRSRLRRIHEKYCRSEKS</sequence>
<evidence type="ECO:0000256" key="1">
    <source>
        <dbReference type="SAM" id="MobiDB-lite"/>
    </source>
</evidence>
<dbReference type="AlphaFoldDB" id="A0A251XPZ3"/>
<reference evidence="2 3" key="1">
    <citation type="submission" date="2016-08" db="EMBL/GenBank/DDBJ databases">
        <title>Genome sequence of Clavibacter michiganensis subsp. michiganensis strain CASJ007.</title>
        <authorList>
            <person name="Thapa S.P."/>
            <person name="Coaker G."/>
        </authorList>
    </citation>
    <scope>NUCLEOTIDE SEQUENCE [LARGE SCALE GENOMIC DNA]</scope>
    <source>
        <strain evidence="2">CASJ007</strain>
    </source>
</reference>
<comment type="caution">
    <text evidence="2">The sequence shown here is derived from an EMBL/GenBank/DDBJ whole genome shotgun (WGS) entry which is preliminary data.</text>
</comment>
<feature type="region of interest" description="Disordered" evidence="1">
    <location>
        <begin position="53"/>
        <end position="75"/>
    </location>
</feature>
<feature type="compositionally biased region" description="Low complexity" evidence="1">
    <location>
        <begin position="66"/>
        <end position="75"/>
    </location>
</feature>
<evidence type="ECO:0000313" key="3">
    <source>
        <dbReference type="Proteomes" id="UP000195062"/>
    </source>
</evidence>
<proteinExistence type="predicted"/>
<gene>
    <name evidence="2" type="ORF">CMMCAS07_09265</name>
</gene>
<keyword evidence="3" id="KW-1185">Reference proteome</keyword>
<accession>A0A251XPZ3</accession>